<organism evidence="5 6">
    <name type="scientific">Pythium insidiosum</name>
    <name type="common">Pythiosis disease agent</name>
    <dbReference type="NCBI Taxonomy" id="114742"/>
    <lineage>
        <taxon>Eukaryota</taxon>
        <taxon>Sar</taxon>
        <taxon>Stramenopiles</taxon>
        <taxon>Oomycota</taxon>
        <taxon>Peronosporomycetes</taxon>
        <taxon>Pythiales</taxon>
        <taxon>Pythiaceae</taxon>
        <taxon>Pythium</taxon>
    </lineage>
</organism>
<dbReference type="PANTHER" id="PTHR19303:SF73">
    <property type="entry name" value="PROTEIN PDC2"/>
    <property type="match status" value="1"/>
</dbReference>
<dbReference type="InterPro" id="IPR009057">
    <property type="entry name" value="Homeodomain-like_sf"/>
</dbReference>
<proteinExistence type="predicted"/>
<dbReference type="PANTHER" id="PTHR19303">
    <property type="entry name" value="TRANSPOSON"/>
    <property type="match status" value="1"/>
</dbReference>
<reference evidence="5" key="1">
    <citation type="submission" date="2021-12" db="EMBL/GenBank/DDBJ databases">
        <title>Prjna785345.</title>
        <authorList>
            <person name="Rujirawat T."/>
            <person name="Krajaejun T."/>
        </authorList>
    </citation>
    <scope>NUCLEOTIDE SEQUENCE</scope>
    <source>
        <strain evidence="5">Pi057C3</strain>
    </source>
</reference>
<dbReference type="Pfam" id="PF04218">
    <property type="entry name" value="CENP-B_N"/>
    <property type="match status" value="1"/>
</dbReference>
<protein>
    <recommendedName>
        <fullName evidence="4">HTH CENPB-type domain-containing protein</fullName>
    </recommendedName>
</protein>
<dbReference type="PROSITE" id="PS51253">
    <property type="entry name" value="HTH_CENPB"/>
    <property type="match status" value="1"/>
</dbReference>
<evidence type="ECO:0000259" key="4">
    <source>
        <dbReference type="PROSITE" id="PS51253"/>
    </source>
</evidence>
<feature type="compositionally biased region" description="Low complexity" evidence="3">
    <location>
        <begin position="36"/>
        <end position="53"/>
    </location>
</feature>
<evidence type="ECO:0000313" key="5">
    <source>
        <dbReference type="EMBL" id="KAJ0407733.1"/>
    </source>
</evidence>
<keyword evidence="1" id="KW-0238">DNA-binding</keyword>
<keyword evidence="6" id="KW-1185">Reference proteome</keyword>
<sequence length="481" mass="51281">MESQLEHHSVSAVAVIDLGDSADGDGDGDDPHAPFSSSVVVIGGGSDSSVTGSAGTDPVVTVPTGHVDEEEEDDDDVDVDADADAGGGCGPDCGHSHGHDALLYGHAAVAMSSLSSRSSAMTPLPYSEGGKRKRVVLSIHDKQQVLQRLDLGEAPVAIARDFNISRQQVSDIKKNRERILAFCVDAKHFSTLRRKTLTATTDYHPGVEQELYRWLIRQRTLGRAVTSEALSHKTTDLFMQYSADDSANLSMRAITVWLRHFKRAHGLKTLSDDEIANLPAKFIPSMEMVANSSSASTSAPPPPPSTASSSASPTVGALSMPVDDVSAFMSGVSPNAHTLTAQLQLHQQQQQQQQYHQQQQQQQFFLLNHVPPPSETANPTVSHMLPLSSMHLGATSAVSTADAAPPATTEPAIGMAAAPHDPTGSGQATAMGENVLQTSVALLQQMERFERDVGAKLDALETRLVKTLLHQRLSVRDSALC</sequence>
<dbReference type="SUPFAM" id="SSF46689">
    <property type="entry name" value="Homeodomain-like"/>
    <property type="match status" value="1"/>
</dbReference>
<evidence type="ECO:0000313" key="6">
    <source>
        <dbReference type="Proteomes" id="UP001209570"/>
    </source>
</evidence>
<dbReference type="EMBL" id="JAKCXM010000018">
    <property type="protein sequence ID" value="KAJ0407733.1"/>
    <property type="molecule type" value="Genomic_DNA"/>
</dbReference>
<feature type="compositionally biased region" description="Acidic residues" evidence="3">
    <location>
        <begin position="68"/>
        <end position="77"/>
    </location>
</feature>
<evidence type="ECO:0000256" key="2">
    <source>
        <dbReference type="ARBA" id="ARBA00023242"/>
    </source>
</evidence>
<dbReference type="AlphaFoldDB" id="A0AAD5LRC3"/>
<dbReference type="InterPro" id="IPR007889">
    <property type="entry name" value="HTH_Psq"/>
</dbReference>
<evidence type="ECO:0000256" key="3">
    <source>
        <dbReference type="SAM" id="MobiDB-lite"/>
    </source>
</evidence>
<feature type="region of interest" description="Disordered" evidence="3">
    <location>
        <begin position="292"/>
        <end position="315"/>
    </location>
</feature>
<dbReference type="Pfam" id="PF03221">
    <property type="entry name" value="HTH_Tnp_Tc5"/>
    <property type="match status" value="1"/>
</dbReference>
<feature type="domain" description="HTH CENPB-type" evidence="4">
    <location>
        <begin position="195"/>
        <end position="271"/>
    </location>
</feature>
<comment type="caution">
    <text evidence="5">The sequence shown here is derived from an EMBL/GenBank/DDBJ whole genome shotgun (WGS) entry which is preliminary data.</text>
</comment>
<dbReference type="InterPro" id="IPR050863">
    <property type="entry name" value="CenT-Element_Derived"/>
</dbReference>
<dbReference type="GO" id="GO:0003677">
    <property type="term" value="F:DNA binding"/>
    <property type="evidence" value="ECO:0007669"/>
    <property type="project" value="UniProtKB-KW"/>
</dbReference>
<accession>A0AAD5LRC3</accession>
<dbReference type="GO" id="GO:0005634">
    <property type="term" value="C:nucleus"/>
    <property type="evidence" value="ECO:0007669"/>
    <property type="project" value="TreeGrafter"/>
</dbReference>
<feature type="region of interest" description="Disordered" evidence="3">
    <location>
        <begin position="1"/>
        <end position="77"/>
    </location>
</feature>
<dbReference type="Gene3D" id="1.10.10.60">
    <property type="entry name" value="Homeodomain-like"/>
    <property type="match status" value="1"/>
</dbReference>
<name>A0AAD5LRC3_PYTIN</name>
<keyword evidence="2" id="KW-0539">Nucleus</keyword>
<gene>
    <name evidence="5" type="ORF">P43SY_009070</name>
</gene>
<dbReference type="Proteomes" id="UP001209570">
    <property type="component" value="Unassembled WGS sequence"/>
</dbReference>
<dbReference type="InterPro" id="IPR006600">
    <property type="entry name" value="HTH_CenpB_DNA-bd_dom"/>
</dbReference>
<evidence type="ECO:0000256" key="1">
    <source>
        <dbReference type="ARBA" id="ARBA00023125"/>
    </source>
</evidence>